<evidence type="ECO:0000256" key="10">
    <source>
        <dbReference type="ARBA" id="ARBA00022824"/>
    </source>
</evidence>
<dbReference type="SUPFAM" id="SSF48264">
    <property type="entry name" value="Cytochrome P450"/>
    <property type="match status" value="1"/>
</dbReference>
<keyword evidence="13 28" id="KW-0560">Oxidoreductase</keyword>
<dbReference type="GO" id="GO:0006805">
    <property type="term" value="P:xenobiotic metabolic process"/>
    <property type="evidence" value="ECO:0000318"/>
    <property type="project" value="GO_Central"/>
</dbReference>
<evidence type="ECO:0000256" key="12">
    <source>
        <dbReference type="ARBA" id="ARBA00022989"/>
    </source>
</evidence>
<dbReference type="GO" id="GO:0020037">
    <property type="term" value="F:heme binding"/>
    <property type="evidence" value="ECO:0000318"/>
    <property type="project" value="GO_Central"/>
</dbReference>
<dbReference type="AlphaFoldDB" id="H2Y2D9"/>
<dbReference type="PROSITE" id="PS00086">
    <property type="entry name" value="CYTOCHROME_P450"/>
    <property type="match status" value="1"/>
</dbReference>
<comment type="catalytic activity">
    <reaction evidence="22">
        <text>an omega-methyl-long-chain fatty acid + reduced [NADPH--hemoprotein reductase] + O2 = an omega-hydroxy-long-chain fatty acid + oxidized [NADPH--hemoprotein reductase] + H2O + H(+)</text>
        <dbReference type="Rhea" id="RHEA:56748"/>
        <dbReference type="Rhea" id="RHEA-COMP:11964"/>
        <dbReference type="Rhea" id="RHEA-COMP:11965"/>
        <dbReference type="ChEBI" id="CHEBI:15377"/>
        <dbReference type="ChEBI" id="CHEBI:15378"/>
        <dbReference type="ChEBI" id="CHEBI:15379"/>
        <dbReference type="ChEBI" id="CHEBI:57618"/>
        <dbReference type="ChEBI" id="CHEBI:58210"/>
        <dbReference type="ChEBI" id="CHEBI:140991"/>
        <dbReference type="ChEBI" id="CHEBI:140992"/>
        <dbReference type="EC" id="1.14.14.80"/>
    </reaction>
    <physiologicalReaction direction="left-to-right" evidence="22">
        <dbReference type="Rhea" id="RHEA:56749"/>
    </physiologicalReaction>
</comment>
<dbReference type="Gene3D" id="1.10.630.10">
    <property type="entry name" value="Cytochrome P450"/>
    <property type="match status" value="1"/>
</dbReference>
<reference evidence="29" key="3">
    <citation type="submission" date="2025-08" db="UniProtKB">
        <authorList>
            <consortium name="Ensembl"/>
        </authorList>
    </citation>
    <scope>IDENTIFICATION</scope>
</reference>
<feature type="binding site" description="axial binding residue" evidence="27">
    <location>
        <position position="441"/>
    </location>
    <ligand>
        <name>heme</name>
        <dbReference type="ChEBI" id="CHEBI:30413"/>
    </ligand>
    <ligandPart>
        <name>Fe</name>
        <dbReference type="ChEBI" id="CHEBI:18248"/>
    </ligandPart>
</feature>
<dbReference type="FunFam" id="1.10.630.10:FF:000017">
    <property type="entry name" value="cytochrome P450 2U1 isoform X1"/>
    <property type="match status" value="1"/>
</dbReference>
<dbReference type="InParanoid" id="H2Y2D9"/>
<accession>H2Y2D9</accession>
<dbReference type="PANTHER" id="PTHR24300">
    <property type="entry name" value="CYTOCHROME P450 508A4-RELATED"/>
    <property type="match status" value="1"/>
</dbReference>
<reference evidence="29" key="4">
    <citation type="submission" date="2025-09" db="UniProtKB">
        <authorList>
            <consortium name="Ensembl"/>
        </authorList>
    </citation>
    <scope>IDENTIFICATION</scope>
</reference>
<dbReference type="STRING" id="7719.ENSCINP00000036074"/>
<evidence type="ECO:0000256" key="1">
    <source>
        <dbReference type="ARBA" id="ARBA00001971"/>
    </source>
</evidence>
<dbReference type="Ensembl" id="ENSCINT00000036761.1">
    <property type="protein sequence ID" value="ENSCINP00000036074.1"/>
    <property type="gene ID" value="ENSCING00000024400.1"/>
</dbReference>
<evidence type="ECO:0000256" key="11">
    <source>
        <dbReference type="ARBA" id="ARBA00022848"/>
    </source>
</evidence>
<keyword evidence="9" id="KW-0999">Mitochondrion inner membrane</keyword>
<dbReference type="GO" id="GO:0008202">
    <property type="term" value="P:steroid metabolic process"/>
    <property type="evidence" value="ECO:0000318"/>
    <property type="project" value="GO_Central"/>
</dbReference>
<evidence type="ECO:0000256" key="28">
    <source>
        <dbReference type="RuleBase" id="RU000461"/>
    </source>
</evidence>
<evidence type="ECO:0000313" key="29">
    <source>
        <dbReference type="Ensembl" id="ENSCINP00000036074.1"/>
    </source>
</evidence>
<dbReference type="InterPro" id="IPR001128">
    <property type="entry name" value="Cyt_P450"/>
</dbReference>
<keyword evidence="30" id="KW-1185">Reference proteome</keyword>
<dbReference type="InterPro" id="IPR002401">
    <property type="entry name" value="Cyt_P450_E_grp-I"/>
</dbReference>
<evidence type="ECO:0000256" key="24">
    <source>
        <dbReference type="ARBA" id="ARBA00066560"/>
    </source>
</evidence>
<evidence type="ECO:0000256" key="19">
    <source>
        <dbReference type="ARBA" id="ARBA00049206"/>
    </source>
</evidence>
<keyword evidence="17" id="KW-0496">Mitochondrion</keyword>
<evidence type="ECO:0000256" key="17">
    <source>
        <dbReference type="ARBA" id="ARBA00023128"/>
    </source>
</evidence>
<evidence type="ECO:0000256" key="15">
    <source>
        <dbReference type="ARBA" id="ARBA00023033"/>
    </source>
</evidence>
<comment type="catalytic activity">
    <reaction evidence="21">
        <text>N-[(5Z,8Z,11Z,14Z)-eicosatetraenoyl]-serotonin + reduced [NADPH--hemoprotein reductase] + O2 = 2-oxo-N-[(5Z,8Z,11Z,14Z)-eicosatetraenoyl]-serotonin + oxidized [NADPH--hemoprotein reductase] + H2O + H(+)</text>
        <dbReference type="Rhea" id="RHEA:50296"/>
        <dbReference type="Rhea" id="RHEA-COMP:11964"/>
        <dbReference type="Rhea" id="RHEA-COMP:11965"/>
        <dbReference type="ChEBI" id="CHEBI:15377"/>
        <dbReference type="ChEBI" id="CHEBI:15378"/>
        <dbReference type="ChEBI" id="CHEBI:15379"/>
        <dbReference type="ChEBI" id="CHEBI:57618"/>
        <dbReference type="ChEBI" id="CHEBI:58210"/>
        <dbReference type="ChEBI" id="CHEBI:132255"/>
        <dbReference type="ChEBI" id="CHEBI:132256"/>
    </reaction>
    <physiologicalReaction direction="left-to-right" evidence="21">
        <dbReference type="Rhea" id="RHEA:50297"/>
    </physiologicalReaction>
</comment>
<keyword evidence="16" id="KW-0443">Lipid metabolism</keyword>
<dbReference type="Proteomes" id="UP000008144">
    <property type="component" value="Chromosome 5"/>
</dbReference>
<evidence type="ECO:0000256" key="8">
    <source>
        <dbReference type="ARBA" id="ARBA00022723"/>
    </source>
</evidence>
<dbReference type="PANTHER" id="PTHR24300:SF397">
    <property type="entry name" value="CYTOCHROME P450 2U1"/>
    <property type="match status" value="1"/>
</dbReference>
<dbReference type="GO" id="GO:0005737">
    <property type="term" value="C:cytoplasm"/>
    <property type="evidence" value="ECO:0000318"/>
    <property type="project" value="GO_Central"/>
</dbReference>
<dbReference type="GO" id="GO:0008395">
    <property type="term" value="F:steroid hydroxylase activity"/>
    <property type="evidence" value="ECO:0000318"/>
    <property type="project" value="GO_Central"/>
</dbReference>
<dbReference type="GeneTree" id="ENSGT00940000160689"/>
<evidence type="ECO:0000256" key="4">
    <source>
        <dbReference type="ARBA" id="ARBA00004477"/>
    </source>
</evidence>
<organism evidence="29 30">
    <name type="scientific">Ciona intestinalis</name>
    <name type="common">Transparent sea squirt</name>
    <name type="synonym">Ascidia intestinalis</name>
    <dbReference type="NCBI Taxonomy" id="7719"/>
    <lineage>
        <taxon>Eukaryota</taxon>
        <taxon>Metazoa</taxon>
        <taxon>Chordata</taxon>
        <taxon>Tunicata</taxon>
        <taxon>Ascidiacea</taxon>
        <taxon>Phlebobranchia</taxon>
        <taxon>Cionidae</taxon>
        <taxon>Ciona</taxon>
    </lineage>
</organism>
<dbReference type="PRINTS" id="PR00463">
    <property type="entry name" value="EP450I"/>
</dbReference>
<comment type="subcellular location">
    <subcellularLocation>
        <location evidence="4">Endoplasmic reticulum membrane</location>
        <topology evidence="4">Multi-pass membrane protein</topology>
    </subcellularLocation>
    <subcellularLocation>
        <location evidence="2">Microsome membrane</location>
        <topology evidence="2">Multi-pass membrane protein</topology>
    </subcellularLocation>
    <subcellularLocation>
        <location evidence="3">Mitochondrion inner membrane</location>
        <topology evidence="3">Multi-pass membrane protein</topology>
    </subcellularLocation>
</comment>
<keyword evidence="11" id="KW-0492">Microsome</keyword>
<dbReference type="GO" id="GO:0102033">
    <property type="term" value="F:long-chain fatty acid omega-hydroxylase activity"/>
    <property type="evidence" value="ECO:0007669"/>
    <property type="project" value="UniProtKB-EC"/>
</dbReference>
<dbReference type="InterPro" id="IPR017972">
    <property type="entry name" value="Cyt_P450_CS"/>
</dbReference>
<dbReference type="GO" id="GO:0016712">
    <property type="term" value="F:oxidoreductase activity, acting on paired donors, with incorporation or reduction of molecular oxygen, reduced flavin or flavoprotein as one donor, and incorporation of one atom of oxygen"/>
    <property type="evidence" value="ECO:0000318"/>
    <property type="project" value="GO_Central"/>
</dbReference>
<evidence type="ECO:0000256" key="23">
    <source>
        <dbReference type="ARBA" id="ARBA00058812"/>
    </source>
</evidence>
<evidence type="ECO:0000256" key="5">
    <source>
        <dbReference type="ARBA" id="ARBA00010617"/>
    </source>
</evidence>
<comment type="similarity">
    <text evidence="5 28">Belongs to the cytochrome P450 family.</text>
</comment>
<comment type="function">
    <text evidence="23">A cytochrome P450 monooxygenase involved in the metabolism of arachidonic acid and its conjugates. Mechanistically, uses molecular oxygen inserting one oxygen atom into a substrate, and reducing the second into a water molecule, with two electrons provided by NADPH via cytochrome P450 reductase (CPR; NADPH-ferrihemoprotein reductase). Acts as an omega and omega-1 hydroxylase for arachidonic acid and possibly for other long chain fatty acids. May modulate the arachidonic acid signaling pathway and play a role in other fatty acid signaling processes. May down-regulate the biological activities of N-arachidonoyl-serotonin, an endocannabinoid that has anti-nociceptive effects through inhibition of fatty acid amide hydrolase FAAH, TRPV1 receptor and T-type calcium channels. Catalyzes C-2 oxidation of the indole ring of N-arachidonoyl-serotonin forming a less active product 2-oxo-N-arachidonoyl-serotonin.</text>
</comment>
<dbReference type="EC" id="1.14.14.80" evidence="24"/>
<keyword evidence="14 27" id="KW-0408">Iron</keyword>
<evidence type="ECO:0000256" key="3">
    <source>
        <dbReference type="ARBA" id="ARBA00004448"/>
    </source>
</evidence>
<evidence type="ECO:0000313" key="30">
    <source>
        <dbReference type="Proteomes" id="UP000008144"/>
    </source>
</evidence>
<sequence>LILVSRPDHFWPRGTVLGKKLTFWLLYKWYRRPKNSPPGPRGIPLLGVLPLLGRYPERTLHEWSKKYGPVMSVRMGRQDWLVLGDHGTIHQALVKQSHTFSGRPHVPTLHRITQGRGLAFVDHGPAWKAQRKFGAVTLRGFGVGKKGMEDKIVEEVHYLNDAIRQHEGKPFNILAILSNAVSNNICSVILGRRFDYNDKDFQDIVHKMTRDFTDPKSTALTNASVFAPVLDNFPPFAQNTNQRVNDAMVVREMLLKYVKEHKATFDREDARDFIDAFLKEAELSKEPSFNDTQLLHYLHDLFLGGTETTTSTLRWALLCLLHYPQTQTKLREEINEVIGDGKVSYSCKVDMPYTCAFIQELYRYRTLLPLSLTHKTNEKAMLGEYTIPKSTIVSVNLWAVHNDPNTWEEPSMFKPERHLDESGHFVQSKHVIPFSVGPRHCVGEQLARMEVFIYLVSMVQKFEFLPDPNANELPDIEKGSNGPAFVPQMFDIVAKVI</sequence>
<dbReference type="Pfam" id="PF00067">
    <property type="entry name" value="p450"/>
    <property type="match status" value="1"/>
</dbReference>
<keyword evidence="7" id="KW-0812">Transmembrane</keyword>
<evidence type="ECO:0000256" key="18">
    <source>
        <dbReference type="ARBA" id="ARBA00023136"/>
    </source>
</evidence>
<proteinExistence type="inferred from homology"/>
<keyword evidence="8 27" id="KW-0479">Metal-binding</keyword>
<dbReference type="GO" id="GO:0006082">
    <property type="term" value="P:organic acid metabolic process"/>
    <property type="evidence" value="ECO:0000318"/>
    <property type="project" value="GO_Central"/>
</dbReference>
<evidence type="ECO:0000256" key="21">
    <source>
        <dbReference type="ARBA" id="ARBA00052159"/>
    </source>
</evidence>
<keyword evidence="18" id="KW-0472">Membrane</keyword>
<dbReference type="GO" id="GO:0005789">
    <property type="term" value="C:endoplasmic reticulum membrane"/>
    <property type="evidence" value="ECO:0007669"/>
    <property type="project" value="UniProtKB-SubCell"/>
</dbReference>
<keyword evidence="12" id="KW-1133">Transmembrane helix</keyword>
<evidence type="ECO:0000256" key="26">
    <source>
        <dbReference type="ARBA" id="ARBA00079181"/>
    </source>
</evidence>
<dbReference type="GO" id="GO:0005506">
    <property type="term" value="F:iron ion binding"/>
    <property type="evidence" value="ECO:0007669"/>
    <property type="project" value="InterPro"/>
</dbReference>
<keyword evidence="15 28" id="KW-0503">Monooxygenase</keyword>
<name>H2Y2D9_CIOIN</name>
<keyword evidence="6 27" id="KW-0349">Heme</keyword>
<dbReference type="OMA" id="TRYHPAQ"/>
<evidence type="ECO:0000256" key="2">
    <source>
        <dbReference type="ARBA" id="ARBA00004154"/>
    </source>
</evidence>
<evidence type="ECO:0000256" key="16">
    <source>
        <dbReference type="ARBA" id="ARBA00023098"/>
    </source>
</evidence>
<evidence type="ECO:0000256" key="6">
    <source>
        <dbReference type="ARBA" id="ARBA00022617"/>
    </source>
</evidence>
<dbReference type="HOGENOM" id="CLU_001570_22_0_1"/>
<evidence type="ECO:0000256" key="22">
    <source>
        <dbReference type="ARBA" id="ARBA00052378"/>
    </source>
</evidence>
<protein>
    <recommendedName>
        <fullName evidence="25">Cytochrome P450 2U1</fullName>
        <ecNumber evidence="24">1.14.14.80</ecNumber>
    </recommendedName>
    <alternativeName>
        <fullName evidence="26">Long-chain fatty acid omega-monooxygenase</fullName>
    </alternativeName>
</protein>
<evidence type="ECO:0000256" key="9">
    <source>
        <dbReference type="ARBA" id="ARBA00022792"/>
    </source>
</evidence>
<dbReference type="InterPro" id="IPR036396">
    <property type="entry name" value="Cyt_P450_sf"/>
</dbReference>
<evidence type="ECO:0000256" key="13">
    <source>
        <dbReference type="ARBA" id="ARBA00023002"/>
    </source>
</evidence>
<dbReference type="GO" id="GO:0005743">
    <property type="term" value="C:mitochondrial inner membrane"/>
    <property type="evidence" value="ECO:0007669"/>
    <property type="project" value="UniProtKB-SubCell"/>
</dbReference>
<dbReference type="FunCoup" id="H2Y2D9">
    <property type="interactions" value="6"/>
</dbReference>
<comment type="catalytic activity">
    <reaction evidence="19">
        <text>(5Z,8Z,11Z,14Z)-eicosatetraenoate + reduced [NADPH--hemoprotein reductase] + O2 = 19-hydroxy-(5Z,8Z,11Z,14Z)-eicosatetraenoate + oxidized [NADPH--hemoprotein reductase] + H2O + H(+)</text>
        <dbReference type="Rhea" id="RHEA:39759"/>
        <dbReference type="Rhea" id="RHEA-COMP:11964"/>
        <dbReference type="Rhea" id="RHEA-COMP:11965"/>
        <dbReference type="ChEBI" id="CHEBI:15377"/>
        <dbReference type="ChEBI" id="CHEBI:15378"/>
        <dbReference type="ChEBI" id="CHEBI:15379"/>
        <dbReference type="ChEBI" id="CHEBI:32395"/>
        <dbReference type="ChEBI" id="CHEBI:57618"/>
        <dbReference type="ChEBI" id="CHEBI:58210"/>
        <dbReference type="ChEBI" id="CHEBI:76627"/>
    </reaction>
    <physiologicalReaction direction="left-to-right" evidence="19">
        <dbReference type="Rhea" id="RHEA:39760"/>
    </physiologicalReaction>
</comment>
<reference evidence="30" key="1">
    <citation type="journal article" date="2002" name="Science">
        <title>The draft genome of Ciona intestinalis: insights into chordate and vertebrate origins.</title>
        <authorList>
            <person name="Dehal P."/>
            <person name="Satou Y."/>
            <person name="Campbell R.K."/>
            <person name="Chapman J."/>
            <person name="Degnan B."/>
            <person name="De Tomaso A."/>
            <person name="Davidson B."/>
            <person name="Di Gregorio A."/>
            <person name="Gelpke M."/>
            <person name="Goodstein D.M."/>
            <person name="Harafuji N."/>
            <person name="Hastings K.E."/>
            <person name="Ho I."/>
            <person name="Hotta K."/>
            <person name="Huang W."/>
            <person name="Kawashima T."/>
            <person name="Lemaire P."/>
            <person name="Martinez D."/>
            <person name="Meinertzhagen I.A."/>
            <person name="Necula S."/>
            <person name="Nonaka M."/>
            <person name="Putnam N."/>
            <person name="Rash S."/>
            <person name="Saiga H."/>
            <person name="Satake M."/>
            <person name="Terry A."/>
            <person name="Yamada L."/>
            <person name="Wang H.G."/>
            <person name="Awazu S."/>
            <person name="Azumi K."/>
            <person name="Boore J."/>
            <person name="Branno M."/>
            <person name="Chin-Bow S."/>
            <person name="DeSantis R."/>
            <person name="Doyle S."/>
            <person name="Francino P."/>
            <person name="Keys D.N."/>
            <person name="Haga S."/>
            <person name="Hayashi H."/>
            <person name="Hino K."/>
            <person name="Imai K.S."/>
            <person name="Inaba K."/>
            <person name="Kano S."/>
            <person name="Kobayashi K."/>
            <person name="Kobayashi M."/>
            <person name="Lee B.I."/>
            <person name="Makabe K.W."/>
            <person name="Manohar C."/>
            <person name="Matassi G."/>
            <person name="Medina M."/>
            <person name="Mochizuki Y."/>
            <person name="Mount S."/>
            <person name="Morishita T."/>
            <person name="Miura S."/>
            <person name="Nakayama A."/>
            <person name="Nishizaka S."/>
            <person name="Nomoto H."/>
            <person name="Ohta F."/>
            <person name="Oishi K."/>
            <person name="Rigoutsos I."/>
            <person name="Sano M."/>
            <person name="Sasaki A."/>
            <person name="Sasakura Y."/>
            <person name="Shoguchi E."/>
            <person name="Shin-i T."/>
            <person name="Spagnuolo A."/>
            <person name="Stainier D."/>
            <person name="Suzuki M.M."/>
            <person name="Tassy O."/>
            <person name="Takatori N."/>
            <person name="Tokuoka M."/>
            <person name="Yagi K."/>
            <person name="Yoshizaki F."/>
            <person name="Wada S."/>
            <person name="Zhang C."/>
            <person name="Hyatt P.D."/>
            <person name="Larimer F."/>
            <person name="Detter C."/>
            <person name="Doggett N."/>
            <person name="Glavina T."/>
            <person name="Hawkins T."/>
            <person name="Richardson P."/>
            <person name="Lucas S."/>
            <person name="Kohara Y."/>
            <person name="Levine M."/>
            <person name="Satoh N."/>
            <person name="Rokhsar D.S."/>
        </authorList>
    </citation>
    <scope>NUCLEOTIDE SEQUENCE [LARGE SCALE GENOMIC DNA]</scope>
</reference>
<reference evidence="29" key="2">
    <citation type="journal article" date="2008" name="Genome Biol.">
        <title>Improved genome assembly and evidence-based global gene model set for the chordate Ciona intestinalis: new insight into intron and operon populations.</title>
        <authorList>
            <person name="Satou Y."/>
            <person name="Mineta K."/>
            <person name="Ogasawara M."/>
            <person name="Sasakura Y."/>
            <person name="Shoguchi E."/>
            <person name="Ueno K."/>
            <person name="Yamada L."/>
            <person name="Matsumoto J."/>
            <person name="Wasserscheid J."/>
            <person name="Dewar K."/>
            <person name="Wiley G.B."/>
            <person name="Macmil S.L."/>
            <person name="Roe B.A."/>
            <person name="Zeller R.W."/>
            <person name="Hastings K.E."/>
            <person name="Lemaire P."/>
            <person name="Lindquist E."/>
            <person name="Endo T."/>
            <person name="Hotta K."/>
            <person name="Inaba K."/>
        </authorList>
    </citation>
    <scope>NUCLEOTIDE SEQUENCE [LARGE SCALE GENOMIC DNA]</scope>
    <source>
        <strain evidence="29">wild type</strain>
    </source>
</reference>
<evidence type="ECO:0000256" key="25">
    <source>
        <dbReference type="ARBA" id="ARBA00067282"/>
    </source>
</evidence>
<dbReference type="PRINTS" id="PR00385">
    <property type="entry name" value="P450"/>
</dbReference>
<dbReference type="EMBL" id="EAAA01002214">
    <property type="status" value="NOT_ANNOTATED_CDS"/>
    <property type="molecule type" value="Genomic_DNA"/>
</dbReference>
<evidence type="ECO:0000256" key="27">
    <source>
        <dbReference type="PIRSR" id="PIRSR602401-1"/>
    </source>
</evidence>
<evidence type="ECO:0000256" key="7">
    <source>
        <dbReference type="ARBA" id="ARBA00022692"/>
    </source>
</evidence>
<dbReference type="InterPro" id="IPR050182">
    <property type="entry name" value="Cytochrome_P450_fam2"/>
</dbReference>
<comment type="cofactor">
    <cofactor evidence="1 27">
        <name>heme</name>
        <dbReference type="ChEBI" id="CHEBI:30413"/>
    </cofactor>
</comment>
<evidence type="ECO:0000256" key="20">
    <source>
        <dbReference type="ARBA" id="ARBA00051320"/>
    </source>
</evidence>
<comment type="catalytic activity">
    <reaction evidence="20">
        <text>(5Z,8Z,11Z,14Z)-eicosatetraenoate + reduced [NADPH--hemoprotein reductase] + O2 = 20-hydroxy-(5Z,8Z,11Z,14Z)-eicosatetraenoate + oxidized [NADPH--hemoprotein reductase] + H2O + H(+)</text>
        <dbReference type="Rhea" id="RHEA:39755"/>
        <dbReference type="Rhea" id="RHEA-COMP:11964"/>
        <dbReference type="Rhea" id="RHEA-COMP:11965"/>
        <dbReference type="ChEBI" id="CHEBI:15377"/>
        <dbReference type="ChEBI" id="CHEBI:15378"/>
        <dbReference type="ChEBI" id="CHEBI:15379"/>
        <dbReference type="ChEBI" id="CHEBI:32395"/>
        <dbReference type="ChEBI" id="CHEBI:57618"/>
        <dbReference type="ChEBI" id="CHEBI:58210"/>
        <dbReference type="ChEBI" id="CHEBI:76624"/>
    </reaction>
    <physiologicalReaction direction="left-to-right" evidence="20">
        <dbReference type="Rhea" id="RHEA:39756"/>
    </physiologicalReaction>
</comment>
<keyword evidence="10" id="KW-0256">Endoplasmic reticulum</keyword>
<evidence type="ECO:0000256" key="14">
    <source>
        <dbReference type="ARBA" id="ARBA00023004"/>
    </source>
</evidence>